<evidence type="ECO:0000313" key="1">
    <source>
        <dbReference type="EMBL" id="CAK9063801.1"/>
    </source>
</evidence>
<dbReference type="Proteomes" id="UP001642484">
    <property type="component" value="Unassembled WGS sequence"/>
</dbReference>
<protein>
    <submittedName>
        <fullName evidence="1">Uncharacterized protein</fullName>
    </submittedName>
</protein>
<proteinExistence type="predicted"/>
<evidence type="ECO:0000313" key="2">
    <source>
        <dbReference type="Proteomes" id="UP001642484"/>
    </source>
</evidence>
<gene>
    <name evidence="1" type="ORF">CCMP2556_LOCUS31334</name>
</gene>
<dbReference type="EMBL" id="CAXAMN010021818">
    <property type="protein sequence ID" value="CAK9063801.1"/>
    <property type="molecule type" value="Genomic_DNA"/>
</dbReference>
<sequence length="177" mass="19778">MGCCCCCASGKDRVLPVPEPDQSEYEQFQKLLSEDVGPGGAHGWQIKQDWAKDYKQHFKMRICLRNHESGNPNKLLRADGKYQGVSPEDFLGFLLNPENLPGLKEWIDVETLPEGYIKYCRVKADVLSNAVGGGWSWPSWGSMPTADAFLADSNGTALIRTLHDGERPLLEVHHRPP</sequence>
<keyword evidence="2" id="KW-1185">Reference proteome</keyword>
<reference evidence="1 2" key="1">
    <citation type="submission" date="2024-02" db="EMBL/GenBank/DDBJ databases">
        <authorList>
            <person name="Chen Y."/>
            <person name="Shah S."/>
            <person name="Dougan E. K."/>
            <person name="Thang M."/>
            <person name="Chan C."/>
        </authorList>
    </citation>
    <scope>NUCLEOTIDE SEQUENCE [LARGE SCALE GENOMIC DNA]</scope>
</reference>
<organism evidence="1 2">
    <name type="scientific">Durusdinium trenchii</name>
    <dbReference type="NCBI Taxonomy" id="1381693"/>
    <lineage>
        <taxon>Eukaryota</taxon>
        <taxon>Sar</taxon>
        <taxon>Alveolata</taxon>
        <taxon>Dinophyceae</taxon>
        <taxon>Suessiales</taxon>
        <taxon>Symbiodiniaceae</taxon>
        <taxon>Durusdinium</taxon>
    </lineage>
</organism>
<comment type="caution">
    <text evidence="1">The sequence shown here is derived from an EMBL/GenBank/DDBJ whole genome shotgun (WGS) entry which is preliminary data.</text>
</comment>
<name>A0ABP0NJZ7_9DINO</name>
<accession>A0ABP0NJZ7</accession>